<evidence type="ECO:0000313" key="2">
    <source>
        <dbReference type="EMBL" id="PZO91389.1"/>
    </source>
</evidence>
<name>A0A2W5AGI5_9SPHN</name>
<reference evidence="2 3" key="1">
    <citation type="submission" date="2017-08" db="EMBL/GenBank/DDBJ databases">
        <title>Infants hospitalized years apart are colonized by the same room-sourced microbial strains.</title>
        <authorList>
            <person name="Brooks B."/>
            <person name="Olm M.R."/>
            <person name="Firek B.A."/>
            <person name="Baker R."/>
            <person name="Thomas B.C."/>
            <person name="Morowitz M.J."/>
            <person name="Banfield J.F."/>
        </authorList>
    </citation>
    <scope>NUCLEOTIDE SEQUENCE [LARGE SCALE GENOMIC DNA]</scope>
    <source>
        <strain evidence="2">S2_018_000_R2_101</strain>
    </source>
</reference>
<evidence type="ECO:0000313" key="3">
    <source>
        <dbReference type="Proteomes" id="UP000249066"/>
    </source>
</evidence>
<evidence type="ECO:0000259" key="1">
    <source>
        <dbReference type="SMART" id="SM00382"/>
    </source>
</evidence>
<feature type="domain" description="AAA+ ATPase" evidence="1">
    <location>
        <begin position="76"/>
        <end position="305"/>
    </location>
</feature>
<dbReference type="PANTHER" id="PTHR34301:SF8">
    <property type="entry name" value="ATPASE DOMAIN-CONTAINING PROTEIN"/>
    <property type="match status" value="1"/>
</dbReference>
<proteinExistence type="predicted"/>
<dbReference type="SUPFAM" id="SSF52540">
    <property type="entry name" value="P-loop containing nucleoside triphosphate hydrolases"/>
    <property type="match status" value="1"/>
</dbReference>
<dbReference type="Pfam" id="PF13191">
    <property type="entry name" value="AAA_16"/>
    <property type="match status" value="1"/>
</dbReference>
<organism evidence="2 3">
    <name type="scientific">Sphingomonas sanxanigenens</name>
    <dbReference type="NCBI Taxonomy" id="397260"/>
    <lineage>
        <taxon>Bacteria</taxon>
        <taxon>Pseudomonadati</taxon>
        <taxon>Pseudomonadota</taxon>
        <taxon>Alphaproteobacteria</taxon>
        <taxon>Sphingomonadales</taxon>
        <taxon>Sphingomonadaceae</taxon>
        <taxon>Sphingomonas</taxon>
    </lineage>
</organism>
<dbReference type="EMBL" id="QFNN01000010">
    <property type="protein sequence ID" value="PZO91389.1"/>
    <property type="molecule type" value="Genomic_DNA"/>
</dbReference>
<dbReference type="PRINTS" id="PR00364">
    <property type="entry name" value="DISEASERSIST"/>
</dbReference>
<dbReference type="InterPro" id="IPR041664">
    <property type="entry name" value="AAA_16"/>
</dbReference>
<sequence length="432" mass="46989">MGWNGTGDDGDEEQPFPTFRASALDQPTALGEGNRLMKARLALRDVFTPAQPVTDRNRFAGRLGVLAKLIEHLEEQRSHVVIYGERGIGKTSLVHILADVARDSRYLVVYASCGAHSRFDDIFRSVLRDIPQLYLGNVAPTAPEAEGGASLADRLPAGSFGPRELSDLCAQIVGTRVLIVLDEYDRIIDPEFRQSVAELIKNLSDRAARVQLILTGVASNLQELVGYIPSIRRNVIGLPMPRLTDAEIGSLIRIGENSAGVNFEEPAVKLIRLLSNGSPYLVRLICHHSSLHAIDEERLNVELSDVWGALDSIVEEAESRILPTSKTITGKLLADSDGGVLAAIARSASTADGWFAAEDVRLSPDSLADAGSVSRTLEKWGELFDVDTAGPACRYRFRDEALPTYLLMAIARDQFRRGADKPKVVARTAGAV</sequence>
<dbReference type="InterPro" id="IPR027417">
    <property type="entry name" value="P-loop_NTPase"/>
</dbReference>
<dbReference type="Proteomes" id="UP000249066">
    <property type="component" value="Unassembled WGS sequence"/>
</dbReference>
<dbReference type="InterPro" id="IPR003593">
    <property type="entry name" value="AAA+_ATPase"/>
</dbReference>
<dbReference type="Gene3D" id="3.40.50.300">
    <property type="entry name" value="P-loop containing nucleotide triphosphate hydrolases"/>
    <property type="match status" value="1"/>
</dbReference>
<gene>
    <name evidence="2" type="ORF">DI623_03450</name>
</gene>
<comment type="caution">
    <text evidence="2">The sequence shown here is derived from an EMBL/GenBank/DDBJ whole genome shotgun (WGS) entry which is preliminary data.</text>
</comment>
<accession>A0A2W5AGI5</accession>
<dbReference type="AlphaFoldDB" id="A0A2W5AGI5"/>
<dbReference type="PANTHER" id="PTHR34301">
    <property type="entry name" value="DNA-BINDING PROTEIN-RELATED"/>
    <property type="match status" value="1"/>
</dbReference>
<dbReference type="SMART" id="SM00382">
    <property type="entry name" value="AAA"/>
    <property type="match status" value="1"/>
</dbReference>
<dbReference type="GO" id="GO:0005524">
    <property type="term" value="F:ATP binding"/>
    <property type="evidence" value="ECO:0007669"/>
    <property type="project" value="UniProtKB-KW"/>
</dbReference>
<protein>
    <submittedName>
        <fullName evidence="2">ATP-binding protein</fullName>
    </submittedName>
</protein>
<keyword evidence="2" id="KW-0067">ATP-binding</keyword>
<keyword evidence="2" id="KW-0547">Nucleotide-binding</keyword>